<dbReference type="PRINTS" id="PR00344">
    <property type="entry name" value="BCTRLSENSOR"/>
</dbReference>
<dbReference type="GO" id="GO:0016301">
    <property type="term" value="F:kinase activity"/>
    <property type="evidence" value="ECO:0007669"/>
    <property type="project" value="UniProtKB-KW"/>
</dbReference>
<dbReference type="InterPro" id="IPR003594">
    <property type="entry name" value="HATPase_dom"/>
</dbReference>
<dbReference type="Proteomes" id="UP000809137">
    <property type="component" value="Unassembled WGS sequence"/>
</dbReference>
<evidence type="ECO:0000256" key="1">
    <source>
        <dbReference type="ARBA" id="ARBA00000085"/>
    </source>
</evidence>
<protein>
    <recommendedName>
        <fullName evidence="3">histidine kinase</fullName>
        <ecNumber evidence="3">2.7.13.3</ecNumber>
    </recommendedName>
</protein>
<dbReference type="Gene3D" id="3.30.565.10">
    <property type="entry name" value="Histidine kinase-like ATPase, C-terminal domain"/>
    <property type="match status" value="1"/>
</dbReference>
<evidence type="ECO:0000256" key="5">
    <source>
        <dbReference type="ARBA" id="ARBA00022679"/>
    </source>
</evidence>
<evidence type="ECO:0000256" key="7">
    <source>
        <dbReference type="ARBA" id="ARBA00022777"/>
    </source>
</evidence>
<comment type="catalytic activity">
    <reaction evidence="1">
        <text>ATP + protein L-histidine = ADP + protein N-phospho-L-histidine.</text>
        <dbReference type="EC" id="2.7.13.3"/>
    </reaction>
</comment>
<gene>
    <name evidence="14" type="ORF">JJB79_17305</name>
</gene>
<dbReference type="InterPro" id="IPR005467">
    <property type="entry name" value="His_kinase_dom"/>
</dbReference>
<dbReference type="Gene3D" id="6.10.340.10">
    <property type="match status" value="1"/>
</dbReference>
<feature type="transmembrane region" description="Helical" evidence="11">
    <location>
        <begin position="57"/>
        <end position="77"/>
    </location>
</feature>
<dbReference type="InterPro" id="IPR003660">
    <property type="entry name" value="HAMP_dom"/>
</dbReference>
<keyword evidence="9" id="KW-0902">Two-component regulatory system</keyword>
<evidence type="ECO:0000256" key="8">
    <source>
        <dbReference type="ARBA" id="ARBA00022989"/>
    </source>
</evidence>
<dbReference type="InterPro" id="IPR003661">
    <property type="entry name" value="HisK_dim/P_dom"/>
</dbReference>
<dbReference type="Gene3D" id="1.10.287.130">
    <property type="match status" value="1"/>
</dbReference>
<dbReference type="CDD" id="cd00082">
    <property type="entry name" value="HisKA"/>
    <property type="match status" value="1"/>
</dbReference>
<evidence type="ECO:0000259" key="12">
    <source>
        <dbReference type="PROSITE" id="PS50109"/>
    </source>
</evidence>
<dbReference type="SMART" id="SM00304">
    <property type="entry name" value="HAMP"/>
    <property type="match status" value="1"/>
</dbReference>
<feature type="domain" description="Histidine kinase" evidence="12">
    <location>
        <begin position="143"/>
        <end position="355"/>
    </location>
</feature>
<dbReference type="PANTHER" id="PTHR45436">
    <property type="entry name" value="SENSOR HISTIDINE KINASE YKOH"/>
    <property type="match status" value="1"/>
</dbReference>
<evidence type="ECO:0000313" key="14">
    <source>
        <dbReference type="EMBL" id="MBM0749149.1"/>
    </source>
</evidence>
<accession>A0ABS1Z9P7</accession>
<dbReference type="PROSITE" id="PS50109">
    <property type="entry name" value="HIS_KIN"/>
    <property type="match status" value="1"/>
</dbReference>
<keyword evidence="8 11" id="KW-1133">Transmembrane helix</keyword>
<dbReference type="InterPro" id="IPR050428">
    <property type="entry name" value="TCS_sensor_his_kinase"/>
</dbReference>
<dbReference type="RefSeq" id="WP_071668483.1">
    <property type="nucleotide sequence ID" value="NZ_CP083448.1"/>
</dbReference>
<evidence type="ECO:0000256" key="9">
    <source>
        <dbReference type="ARBA" id="ARBA00023012"/>
    </source>
</evidence>
<evidence type="ECO:0000256" key="11">
    <source>
        <dbReference type="SAM" id="Phobius"/>
    </source>
</evidence>
<keyword evidence="10 11" id="KW-0472">Membrane</keyword>
<dbReference type="SMART" id="SM00388">
    <property type="entry name" value="HisKA"/>
    <property type="match status" value="1"/>
</dbReference>
<dbReference type="EMBL" id="JAFCXS010000017">
    <property type="protein sequence ID" value="MBM0749149.1"/>
    <property type="molecule type" value="Genomic_DNA"/>
</dbReference>
<sequence length="356" mass="39469">MSREPVLSRQILTYMLSLTFIIVTISVAGSWLFYTFITDYIPGENTAGAEESMNLWDWIWVLVMTLSSLVISLFFTVKLSARILTPLNTIASSLKKISAGDLGARALCTTSMLGEINSLVKDFNEMAEKLQTLDEQRNLWNAAIAHELRTPVTILRGRLQGLVEGVFGPDPLLFEKLLRQTEGLNRLIEDLRVVSSAGGAGYLLDPHETDLQQLITHAIDVFTPEFENKGFTVITELTPQLCVCDALRMTQCLTVLFDNALHYSTSRTLVIKNGMTERENYILVQDEGPGIPPEFQPLLFQPFQRGISAREANPKGCGLGLSVVRAIMQAHGGNATCVVTSQQHSIFRLAWPVGHT</sequence>
<dbReference type="SUPFAM" id="SSF55874">
    <property type="entry name" value="ATPase domain of HSP90 chaperone/DNA topoisomerase II/histidine kinase"/>
    <property type="match status" value="1"/>
</dbReference>
<proteinExistence type="predicted"/>
<comment type="caution">
    <text evidence="14">The sequence shown here is derived from an EMBL/GenBank/DDBJ whole genome shotgun (WGS) entry which is preliminary data.</text>
</comment>
<dbReference type="InterPro" id="IPR036890">
    <property type="entry name" value="HATPase_C_sf"/>
</dbReference>
<evidence type="ECO:0000256" key="6">
    <source>
        <dbReference type="ARBA" id="ARBA00022692"/>
    </source>
</evidence>
<reference evidence="14 15" key="1">
    <citation type="submission" date="2021-01" db="EMBL/GenBank/DDBJ databases">
        <title>Complete genome sequence of Pantoea eucrina OB49, a heavy metal tolerant bacterium with PGPR potential isolated from wheat in Algeria.</title>
        <authorList>
            <person name="Lekired A."/>
            <person name="Ouzari I.H."/>
        </authorList>
    </citation>
    <scope>NUCLEOTIDE SEQUENCE [LARGE SCALE GENOMIC DNA]</scope>
    <source>
        <strain evidence="14 15">OB49</strain>
    </source>
</reference>
<dbReference type="InterPro" id="IPR036097">
    <property type="entry name" value="HisK_dim/P_sf"/>
</dbReference>
<keyword evidence="5" id="KW-0808">Transferase</keyword>
<evidence type="ECO:0000259" key="13">
    <source>
        <dbReference type="PROSITE" id="PS50885"/>
    </source>
</evidence>
<keyword evidence="4" id="KW-0597">Phosphoprotein</keyword>
<evidence type="ECO:0000313" key="15">
    <source>
        <dbReference type="Proteomes" id="UP000809137"/>
    </source>
</evidence>
<evidence type="ECO:0000256" key="3">
    <source>
        <dbReference type="ARBA" id="ARBA00012438"/>
    </source>
</evidence>
<evidence type="ECO:0000256" key="10">
    <source>
        <dbReference type="ARBA" id="ARBA00023136"/>
    </source>
</evidence>
<dbReference type="PANTHER" id="PTHR45436:SF5">
    <property type="entry name" value="SENSOR HISTIDINE KINASE TRCS"/>
    <property type="match status" value="1"/>
</dbReference>
<dbReference type="GeneID" id="84690394"/>
<keyword evidence="7 14" id="KW-0418">Kinase</keyword>
<evidence type="ECO:0000256" key="4">
    <source>
        <dbReference type="ARBA" id="ARBA00022553"/>
    </source>
</evidence>
<dbReference type="InterPro" id="IPR004358">
    <property type="entry name" value="Sig_transdc_His_kin-like_C"/>
</dbReference>
<feature type="domain" description="HAMP" evidence="13">
    <location>
        <begin position="81"/>
        <end position="135"/>
    </location>
</feature>
<dbReference type="SUPFAM" id="SSF47384">
    <property type="entry name" value="Homodimeric domain of signal transducing histidine kinase"/>
    <property type="match status" value="1"/>
</dbReference>
<dbReference type="SUPFAM" id="SSF158472">
    <property type="entry name" value="HAMP domain-like"/>
    <property type="match status" value="1"/>
</dbReference>
<keyword evidence="6 11" id="KW-0812">Transmembrane</keyword>
<keyword evidence="15" id="KW-1185">Reference proteome</keyword>
<name>A0ABS1Z9P7_9GAMM</name>
<dbReference type="EC" id="2.7.13.3" evidence="3"/>
<dbReference type="PROSITE" id="PS50885">
    <property type="entry name" value="HAMP"/>
    <property type="match status" value="1"/>
</dbReference>
<dbReference type="Pfam" id="PF02518">
    <property type="entry name" value="HATPase_c"/>
    <property type="match status" value="1"/>
</dbReference>
<evidence type="ECO:0000256" key="2">
    <source>
        <dbReference type="ARBA" id="ARBA00004370"/>
    </source>
</evidence>
<dbReference type="Pfam" id="PF00512">
    <property type="entry name" value="HisKA"/>
    <property type="match status" value="1"/>
</dbReference>
<feature type="transmembrane region" description="Helical" evidence="11">
    <location>
        <begin position="12"/>
        <end position="37"/>
    </location>
</feature>
<dbReference type="SMART" id="SM00387">
    <property type="entry name" value="HATPase_c"/>
    <property type="match status" value="1"/>
</dbReference>
<comment type="subcellular location">
    <subcellularLocation>
        <location evidence="2">Membrane</location>
    </subcellularLocation>
</comment>
<dbReference type="CDD" id="cd06225">
    <property type="entry name" value="HAMP"/>
    <property type="match status" value="1"/>
</dbReference>
<dbReference type="Pfam" id="PF00672">
    <property type="entry name" value="HAMP"/>
    <property type="match status" value="1"/>
</dbReference>
<organism evidence="14 15">
    <name type="scientific">Pantoea eucrina</name>
    <dbReference type="NCBI Taxonomy" id="472693"/>
    <lineage>
        <taxon>Bacteria</taxon>
        <taxon>Pseudomonadati</taxon>
        <taxon>Pseudomonadota</taxon>
        <taxon>Gammaproteobacteria</taxon>
        <taxon>Enterobacterales</taxon>
        <taxon>Erwiniaceae</taxon>
        <taxon>Pantoea</taxon>
    </lineage>
</organism>